<dbReference type="Proteomes" id="UP000825729">
    <property type="component" value="Unassembled WGS sequence"/>
</dbReference>
<feature type="compositionally biased region" description="Basic and acidic residues" evidence="1">
    <location>
        <begin position="378"/>
        <end position="400"/>
    </location>
</feature>
<dbReference type="AlphaFoldDB" id="A0AAV7EMD4"/>
<accession>A0AAV7EMD4</accession>
<evidence type="ECO:0000313" key="2">
    <source>
        <dbReference type="EMBL" id="KAG9448862.1"/>
    </source>
</evidence>
<reference evidence="2 3" key="1">
    <citation type="submission" date="2021-07" db="EMBL/GenBank/DDBJ databases">
        <title>The Aristolochia fimbriata genome: insights into angiosperm evolution, floral development and chemical biosynthesis.</title>
        <authorList>
            <person name="Jiao Y."/>
        </authorList>
    </citation>
    <scope>NUCLEOTIDE SEQUENCE [LARGE SCALE GENOMIC DNA]</scope>
    <source>
        <strain evidence="2">IBCAS-2021</strain>
        <tissue evidence="2">Leaf</tissue>
    </source>
</reference>
<feature type="region of interest" description="Disordered" evidence="1">
    <location>
        <begin position="92"/>
        <end position="115"/>
    </location>
</feature>
<evidence type="ECO:0000256" key="1">
    <source>
        <dbReference type="SAM" id="MobiDB-lite"/>
    </source>
</evidence>
<sequence length="400" mass="44466">MCYKLGISFSFVGPSSTELVGTSGVAAEIVVPKMGCVSSKIVTRSSSFKEELRRSIKRRVSGFPVLEELFITHKGDDQLLALVSTANTVTKKLQTGVPPPSHESRPSSEPCLEASKPETINAWELMEGLEEEKGEEDGSITRRTRVDVRGKSFHTLEEFDALVQSQDRGTHTRSRSVGTLQEYDDKFVESNLRSRAVGKECEIPAVETEELPVEDYHAVNKTQDQEICTELGERIETEVSCTDTAVDVSSETHPCQADEDYSVHDTTENREEKGYRRKTKAKQLTTLSIPTSTHTPAVGSLGEWLDLGAQTLPSREYITPRFGSFGLPAPFKRNSSKDQVLFDPELVAAFEESLKEMTAEEEFVLKQIAEGLGEENEETKQRQHETGARFLEDNNAKLVA</sequence>
<proteinExistence type="predicted"/>
<comment type="caution">
    <text evidence="2">The sequence shown here is derived from an EMBL/GenBank/DDBJ whole genome shotgun (WGS) entry which is preliminary data.</text>
</comment>
<name>A0AAV7EMD4_ARIFI</name>
<keyword evidence="3" id="KW-1185">Reference proteome</keyword>
<feature type="region of interest" description="Disordered" evidence="1">
    <location>
        <begin position="370"/>
        <end position="400"/>
    </location>
</feature>
<protein>
    <submittedName>
        <fullName evidence="2">Uncharacterized protein</fullName>
    </submittedName>
</protein>
<dbReference type="EMBL" id="JAINDJ010000004">
    <property type="protein sequence ID" value="KAG9448862.1"/>
    <property type="molecule type" value="Genomic_DNA"/>
</dbReference>
<gene>
    <name evidence="2" type="ORF">H6P81_008827</name>
</gene>
<organism evidence="2 3">
    <name type="scientific">Aristolochia fimbriata</name>
    <name type="common">White veined hardy Dutchman's pipe vine</name>
    <dbReference type="NCBI Taxonomy" id="158543"/>
    <lineage>
        <taxon>Eukaryota</taxon>
        <taxon>Viridiplantae</taxon>
        <taxon>Streptophyta</taxon>
        <taxon>Embryophyta</taxon>
        <taxon>Tracheophyta</taxon>
        <taxon>Spermatophyta</taxon>
        <taxon>Magnoliopsida</taxon>
        <taxon>Magnoliidae</taxon>
        <taxon>Piperales</taxon>
        <taxon>Aristolochiaceae</taxon>
        <taxon>Aristolochia</taxon>
    </lineage>
</organism>
<evidence type="ECO:0000313" key="3">
    <source>
        <dbReference type="Proteomes" id="UP000825729"/>
    </source>
</evidence>